<keyword evidence="2" id="KW-0418">Kinase</keyword>
<keyword evidence="6" id="KW-1185">Reference proteome</keyword>
<proteinExistence type="predicted"/>
<evidence type="ECO:0000313" key="5">
    <source>
        <dbReference type="EMBL" id="CAL4178267.1"/>
    </source>
</evidence>
<evidence type="ECO:0000259" key="4">
    <source>
        <dbReference type="PROSITE" id="PS50951"/>
    </source>
</evidence>
<dbReference type="GO" id="GO:0004674">
    <property type="term" value="F:protein serine/threonine kinase activity"/>
    <property type="evidence" value="ECO:0007669"/>
    <property type="project" value="UniProtKB-KW"/>
</dbReference>
<evidence type="ECO:0000256" key="3">
    <source>
        <dbReference type="SAM" id="MobiDB-lite"/>
    </source>
</evidence>
<feature type="region of interest" description="Disordered" evidence="3">
    <location>
        <begin position="1"/>
        <end position="20"/>
    </location>
</feature>
<accession>A0AAV2SAB1</accession>
<evidence type="ECO:0000256" key="1">
    <source>
        <dbReference type="ARBA" id="ARBA00022527"/>
    </source>
</evidence>
<dbReference type="InterPro" id="IPR024205">
    <property type="entry name" value="Mst1_2_SARAH_domain"/>
</dbReference>
<dbReference type="InterPro" id="IPR036674">
    <property type="entry name" value="p53_tetramer_sf"/>
</dbReference>
<dbReference type="GO" id="GO:0007165">
    <property type="term" value="P:signal transduction"/>
    <property type="evidence" value="ECO:0007669"/>
    <property type="project" value="InterPro"/>
</dbReference>
<sequence>MVCSPTGLTGHTASKELSQEEKIKFEQSEVDIEENNLQRQLVQMNSPASQIPAPVKGVAAENQPRFQRSFIDGDFEFLKHLTHDELRQRMSTLDQEMEKEIDELRQRYQAKRQPILDAMDQKRKRQHNF</sequence>
<dbReference type="AlphaFoldDB" id="A0AAV2SAB1"/>
<dbReference type="Gene3D" id="4.10.170.10">
    <property type="entry name" value="p53-like tetramerisation domain"/>
    <property type="match status" value="1"/>
</dbReference>
<dbReference type="InterPro" id="IPR011524">
    <property type="entry name" value="SARAH_dom"/>
</dbReference>
<evidence type="ECO:0000256" key="2">
    <source>
        <dbReference type="ARBA" id="ARBA00022777"/>
    </source>
</evidence>
<organism evidence="5 6">
    <name type="scientific">Meganyctiphanes norvegica</name>
    <name type="common">Northern krill</name>
    <name type="synonym">Thysanopoda norvegica</name>
    <dbReference type="NCBI Taxonomy" id="48144"/>
    <lineage>
        <taxon>Eukaryota</taxon>
        <taxon>Metazoa</taxon>
        <taxon>Ecdysozoa</taxon>
        <taxon>Arthropoda</taxon>
        <taxon>Crustacea</taxon>
        <taxon>Multicrustacea</taxon>
        <taxon>Malacostraca</taxon>
        <taxon>Eumalacostraca</taxon>
        <taxon>Eucarida</taxon>
        <taxon>Euphausiacea</taxon>
        <taxon>Euphausiidae</taxon>
        <taxon>Meganyctiphanes</taxon>
    </lineage>
</organism>
<gene>
    <name evidence="5" type="ORF">MNOR_LOCUS34997</name>
</gene>
<feature type="compositionally biased region" description="Polar residues" evidence="3">
    <location>
        <begin position="1"/>
        <end position="12"/>
    </location>
</feature>
<keyword evidence="1" id="KW-0723">Serine/threonine-protein kinase</keyword>
<protein>
    <recommendedName>
        <fullName evidence="4">SARAH domain-containing protein</fullName>
    </recommendedName>
</protein>
<comment type="caution">
    <text evidence="5">The sequence shown here is derived from an EMBL/GenBank/DDBJ whole genome shotgun (WGS) entry which is preliminary data.</text>
</comment>
<dbReference type="Pfam" id="PF11629">
    <property type="entry name" value="Mst1_SARAH"/>
    <property type="match status" value="1"/>
</dbReference>
<dbReference type="FunFam" id="4.10.170.10:FF:000002">
    <property type="entry name" value="serine/threonine-protein kinase 3"/>
    <property type="match status" value="1"/>
</dbReference>
<keyword evidence="2" id="KW-0808">Transferase</keyword>
<feature type="domain" description="SARAH" evidence="4">
    <location>
        <begin position="75"/>
        <end position="122"/>
    </location>
</feature>
<dbReference type="Proteomes" id="UP001497623">
    <property type="component" value="Unassembled WGS sequence"/>
</dbReference>
<dbReference type="PROSITE" id="PS50951">
    <property type="entry name" value="SARAH"/>
    <property type="match status" value="1"/>
</dbReference>
<name>A0AAV2SAB1_MEGNR</name>
<evidence type="ECO:0000313" key="6">
    <source>
        <dbReference type="Proteomes" id="UP001497623"/>
    </source>
</evidence>
<dbReference type="EMBL" id="CAXKWB010056432">
    <property type="protein sequence ID" value="CAL4178267.1"/>
    <property type="molecule type" value="Genomic_DNA"/>
</dbReference>
<dbReference type="GO" id="GO:0051262">
    <property type="term" value="P:protein tetramerization"/>
    <property type="evidence" value="ECO:0007669"/>
    <property type="project" value="InterPro"/>
</dbReference>
<reference evidence="5 6" key="1">
    <citation type="submission" date="2024-05" db="EMBL/GenBank/DDBJ databases">
        <authorList>
            <person name="Wallberg A."/>
        </authorList>
    </citation>
    <scope>NUCLEOTIDE SEQUENCE [LARGE SCALE GENOMIC DNA]</scope>
</reference>